<evidence type="ECO:0000256" key="1">
    <source>
        <dbReference type="SAM" id="MobiDB-lite"/>
    </source>
</evidence>
<dbReference type="Pfam" id="PF20712">
    <property type="entry name" value="CyanoTRADDas_TM"/>
    <property type="match status" value="1"/>
</dbReference>
<feature type="region of interest" description="Disordered" evidence="1">
    <location>
        <begin position="270"/>
        <end position="307"/>
    </location>
</feature>
<feature type="region of interest" description="Disordered" evidence="1">
    <location>
        <begin position="110"/>
        <end position="139"/>
    </location>
</feature>
<dbReference type="RefSeq" id="WP_214157828.1">
    <property type="nucleotide sequence ID" value="NZ_JAHBAY010000009.1"/>
</dbReference>
<sequence length="307" mass="32421">MAADPQLDLAADVIDLTDAAQARLGHLPAPRLVLADFAPRSKPELHIAATLLAYRGAASISGLVSLISSLPACRTALGLGLRTAAWTSLTTAIGACVLLTAGQVHATHARARLAPDTRKKDEPAAGPDRTAAPDDPVRANEMQVRSYQELALSQARSSYRQSQSAIGATLGILLVGTVSVMFWAQEGTQAVVGALTALGTTISAFPGKTFLDERNRSVRQLNRSYALPLTKNLLIFAQDITRDVKSDQKRDALVATVLSTTLAAVRSTMSGSWETESAARPKLPGRKRIRHHPGEPAGNHDGEGDAG</sequence>
<protein>
    <recommendedName>
        <fullName evidence="2">Cyanobacterial TRADD-N associated 2 transmembrane domain-containing protein</fullName>
    </recommendedName>
</protein>
<organism evidence="3 4">
    <name type="scientific">Kineosporia corallincola</name>
    <dbReference type="NCBI Taxonomy" id="2835133"/>
    <lineage>
        <taxon>Bacteria</taxon>
        <taxon>Bacillati</taxon>
        <taxon>Actinomycetota</taxon>
        <taxon>Actinomycetes</taxon>
        <taxon>Kineosporiales</taxon>
        <taxon>Kineosporiaceae</taxon>
        <taxon>Kineosporia</taxon>
    </lineage>
</organism>
<accession>A0ABS5TK66</accession>
<evidence type="ECO:0000259" key="2">
    <source>
        <dbReference type="Pfam" id="PF20712"/>
    </source>
</evidence>
<feature type="domain" description="Cyanobacterial TRADD-N associated 2 transmembrane" evidence="2">
    <location>
        <begin position="151"/>
        <end position="221"/>
    </location>
</feature>
<evidence type="ECO:0000313" key="4">
    <source>
        <dbReference type="Proteomes" id="UP001197247"/>
    </source>
</evidence>
<reference evidence="3 4" key="1">
    <citation type="submission" date="2021-05" db="EMBL/GenBank/DDBJ databases">
        <title>Kineosporia and Streptomyces sp. nov. two new marine actinobacteria isolated from Coral.</title>
        <authorList>
            <person name="Buangrab K."/>
            <person name="Sutthacheep M."/>
            <person name="Yeemin T."/>
            <person name="Harunari E."/>
            <person name="Igarashi Y."/>
            <person name="Kanchanasin P."/>
            <person name="Tanasupawat S."/>
            <person name="Phongsopitanun W."/>
        </authorList>
    </citation>
    <scope>NUCLEOTIDE SEQUENCE [LARGE SCALE GENOMIC DNA]</scope>
    <source>
        <strain evidence="3 4">J2-2</strain>
    </source>
</reference>
<gene>
    <name evidence="3" type="ORF">KIH74_21295</name>
</gene>
<dbReference type="Proteomes" id="UP001197247">
    <property type="component" value="Unassembled WGS sequence"/>
</dbReference>
<keyword evidence="4" id="KW-1185">Reference proteome</keyword>
<dbReference type="EMBL" id="JAHBAY010000009">
    <property type="protein sequence ID" value="MBT0771487.1"/>
    <property type="molecule type" value="Genomic_DNA"/>
</dbReference>
<evidence type="ECO:0000313" key="3">
    <source>
        <dbReference type="EMBL" id="MBT0771487.1"/>
    </source>
</evidence>
<dbReference type="InterPro" id="IPR048567">
    <property type="entry name" value="CyanoTRADDas_TM"/>
</dbReference>
<name>A0ABS5TK66_9ACTN</name>
<feature type="compositionally biased region" description="Basic and acidic residues" evidence="1">
    <location>
        <begin position="292"/>
        <end position="307"/>
    </location>
</feature>
<proteinExistence type="predicted"/>
<comment type="caution">
    <text evidence="3">The sequence shown here is derived from an EMBL/GenBank/DDBJ whole genome shotgun (WGS) entry which is preliminary data.</text>
</comment>
<feature type="compositionally biased region" description="Basic and acidic residues" evidence="1">
    <location>
        <begin position="113"/>
        <end position="123"/>
    </location>
</feature>